<dbReference type="InterPro" id="IPR017871">
    <property type="entry name" value="ABC_transporter-like_CS"/>
</dbReference>
<dbReference type="OrthoDB" id="9776369at2"/>
<dbReference type="PROSITE" id="PS00211">
    <property type="entry name" value="ABC_TRANSPORTER_1"/>
    <property type="match status" value="1"/>
</dbReference>
<dbReference type="GO" id="GO:0005524">
    <property type="term" value="F:ATP binding"/>
    <property type="evidence" value="ECO:0007669"/>
    <property type="project" value="UniProtKB-KW"/>
</dbReference>
<keyword evidence="3" id="KW-0813">Transport</keyword>
<dbReference type="RefSeq" id="WP_106726496.1">
    <property type="nucleotide sequence ID" value="NZ_PXYL01000016.1"/>
</dbReference>
<keyword evidence="10" id="KW-1185">Reference proteome</keyword>
<dbReference type="InterPro" id="IPR050166">
    <property type="entry name" value="ABC_transporter_ATP-bind"/>
</dbReference>
<feature type="domain" description="ABC transporter" evidence="8">
    <location>
        <begin position="2"/>
        <end position="249"/>
    </location>
</feature>
<keyword evidence="7" id="KW-0472">Membrane</keyword>
<dbReference type="PANTHER" id="PTHR42788">
    <property type="entry name" value="TAURINE IMPORT ATP-BINDING PROTEIN-RELATED"/>
    <property type="match status" value="1"/>
</dbReference>
<reference evidence="9 10" key="1">
    <citation type="submission" date="2018-03" db="EMBL/GenBank/DDBJ databases">
        <title>The draft genome of Mesorhizobium soli JCM 19897.</title>
        <authorList>
            <person name="Li L."/>
            <person name="Liu L."/>
            <person name="Liang L."/>
            <person name="Wang T."/>
            <person name="Zhang X."/>
        </authorList>
    </citation>
    <scope>NUCLEOTIDE SEQUENCE [LARGE SCALE GENOMIC DNA]</scope>
    <source>
        <strain evidence="9 10">JCM 19897</strain>
    </source>
</reference>
<comment type="caution">
    <text evidence="9">The sequence shown here is derived from an EMBL/GenBank/DDBJ whole genome shotgun (WGS) entry which is preliminary data.</text>
</comment>
<name>A0A2P7S376_9HYPH</name>
<evidence type="ECO:0000256" key="6">
    <source>
        <dbReference type="ARBA" id="ARBA00022840"/>
    </source>
</evidence>
<evidence type="ECO:0000259" key="8">
    <source>
        <dbReference type="PROSITE" id="PS50893"/>
    </source>
</evidence>
<sequence>MIVAENLTVIFNKGTPRAMQALRDVSLQIPPGEFITVIGTNGAGKSTLLNALAGDVRCESGEIRFSDAPVTNQLTHQRSALVSRVFQDPIAGTCDALTVEENLAVALRRGRRPGLRRGLSSKTREMFRERLASVGLGLENRLQERVSLLSGGQRQVICLVMASLAPTRLLLLDEHTAALDPRTASLVLSLTDKIVAEGKLTALMVTHSMRQALDHGNRTLMMHEGRIVLDIGDEARRGLGVPDLLQMFERVRGEELADDALLLG</sequence>
<gene>
    <name evidence="9" type="ORF">C7I85_23775</name>
</gene>
<evidence type="ECO:0000256" key="1">
    <source>
        <dbReference type="ARBA" id="ARBA00004202"/>
    </source>
</evidence>
<keyword evidence="5" id="KW-0547">Nucleotide-binding</keyword>
<evidence type="ECO:0000313" key="9">
    <source>
        <dbReference type="EMBL" id="PSJ56901.1"/>
    </source>
</evidence>
<keyword evidence="4" id="KW-1003">Cell membrane</keyword>
<dbReference type="GO" id="GO:0016887">
    <property type="term" value="F:ATP hydrolysis activity"/>
    <property type="evidence" value="ECO:0007669"/>
    <property type="project" value="InterPro"/>
</dbReference>
<dbReference type="Proteomes" id="UP000240653">
    <property type="component" value="Unassembled WGS sequence"/>
</dbReference>
<dbReference type="SMART" id="SM00382">
    <property type="entry name" value="AAA"/>
    <property type="match status" value="1"/>
</dbReference>
<dbReference type="EMBL" id="PXYL01000016">
    <property type="protein sequence ID" value="PSJ56901.1"/>
    <property type="molecule type" value="Genomic_DNA"/>
</dbReference>
<comment type="subcellular location">
    <subcellularLocation>
        <location evidence="1">Cell membrane</location>
        <topology evidence="1">Peripheral membrane protein</topology>
    </subcellularLocation>
</comment>
<evidence type="ECO:0000256" key="7">
    <source>
        <dbReference type="ARBA" id="ARBA00023136"/>
    </source>
</evidence>
<dbReference type="PROSITE" id="PS50893">
    <property type="entry name" value="ABC_TRANSPORTER_2"/>
    <property type="match status" value="1"/>
</dbReference>
<dbReference type="Gene3D" id="3.40.50.300">
    <property type="entry name" value="P-loop containing nucleotide triphosphate hydrolases"/>
    <property type="match status" value="1"/>
</dbReference>
<dbReference type="GO" id="GO:0005886">
    <property type="term" value="C:plasma membrane"/>
    <property type="evidence" value="ECO:0007669"/>
    <property type="project" value="UniProtKB-SubCell"/>
</dbReference>
<protein>
    <submittedName>
        <fullName evidence="9">ABC transporter ATP-binding protein</fullName>
    </submittedName>
</protein>
<evidence type="ECO:0000313" key="10">
    <source>
        <dbReference type="Proteomes" id="UP000240653"/>
    </source>
</evidence>
<dbReference type="Pfam" id="PF00005">
    <property type="entry name" value="ABC_tran"/>
    <property type="match status" value="1"/>
</dbReference>
<dbReference type="GO" id="GO:0055085">
    <property type="term" value="P:transmembrane transport"/>
    <property type="evidence" value="ECO:0007669"/>
    <property type="project" value="InterPro"/>
</dbReference>
<dbReference type="InterPro" id="IPR027417">
    <property type="entry name" value="P-loop_NTPase"/>
</dbReference>
<evidence type="ECO:0000256" key="2">
    <source>
        <dbReference type="ARBA" id="ARBA00005417"/>
    </source>
</evidence>
<evidence type="ECO:0000256" key="4">
    <source>
        <dbReference type="ARBA" id="ARBA00022475"/>
    </source>
</evidence>
<dbReference type="PANTHER" id="PTHR42788:SF7">
    <property type="entry name" value="NITRATE ABC TRANSPORTER ATP-BINDING PROTEIN"/>
    <property type="match status" value="1"/>
</dbReference>
<dbReference type="AlphaFoldDB" id="A0A2P7S376"/>
<dbReference type="InterPro" id="IPR003439">
    <property type="entry name" value="ABC_transporter-like_ATP-bd"/>
</dbReference>
<dbReference type="CDD" id="cd03225">
    <property type="entry name" value="ABC_cobalt_CbiO_domain1"/>
    <property type="match status" value="1"/>
</dbReference>
<evidence type="ECO:0000256" key="3">
    <source>
        <dbReference type="ARBA" id="ARBA00022448"/>
    </source>
</evidence>
<comment type="similarity">
    <text evidence="2">Belongs to the ABC transporter superfamily.</text>
</comment>
<dbReference type="InterPro" id="IPR003593">
    <property type="entry name" value="AAA+_ATPase"/>
</dbReference>
<dbReference type="InterPro" id="IPR015856">
    <property type="entry name" value="ABC_transpr_CbiO/EcfA_su"/>
</dbReference>
<proteinExistence type="inferred from homology"/>
<evidence type="ECO:0000256" key="5">
    <source>
        <dbReference type="ARBA" id="ARBA00022741"/>
    </source>
</evidence>
<keyword evidence="6 9" id="KW-0067">ATP-binding</keyword>
<accession>A0A2P7S376</accession>
<dbReference type="SUPFAM" id="SSF52540">
    <property type="entry name" value="P-loop containing nucleoside triphosphate hydrolases"/>
    <property type="match status" value="1"/>
</dbReference>
<organism evidence="9 10">
    <name type="scientific">Pseudaminobacter soli</name>
    <name type="common">ex Li et al. 2025</name>
    <dbReference type="NCBI Taxonomy" id="1295366"/>
    <lineage>
        <taxon>Bacteria</taxon>
        <taxon>Pseudomonadati</taxon>
        <taxon>Pseudomonadota</taxon>
        <taxon>Alphaproteobacteria</taxon>
        <taxon>Hyphomicrobiales</taxon>
        <taxon>Phyllobacteriaceae</taxon>
        <taxon>Pseudaminobacter</taxon>
    </lineage>
</organism>